<feature type="region of interest" description="Disordered" evidence="1">
    <location>
        <begin position="408"/>
        <end position="432"/>
    </location>
</feature>
<feature type="region of interest" description="Disordered" evidence="1">
    <location>
        <begin position="344"/>
        <end position="378"/>
    </location>
</feature>
<name>A0A167FW66_9HYPO</name>
<feature type="region of interest" description="Disordered" evidence="1">
    <location>
        <begin position="457"/>
        <end position="528"/>
    </location>
</feature>
<feature type="region of interest" description="Disordered" evidence="1">
    <location>
        <begin position="1"/>
        <end position="27"/>
    </location>
</feature>
<feature type="region of interest" description="Disordered" evidence="1">
    <location>
        <begin position="39"/>
        <end position="172"/>
    </location>
</feature>
<sequence>MATRSSLNAEQSNSPLQFPMDNNNHGIGVALGSPRLALVPGQDPSMVPRTMTTITSPAATVTEQQQQQQQQQQSKATGLSRSISKRLPFLGRSKSRRINSNNGGTNYSRPCADPSRANYISGTPTTPAPSPSVPMASSASANRARPDAAKLKKQKPLGARSLTDPQMQPQSGNMPQTLAWTPGQPGLMLDVEIPDISFERYSVMFESLIEKQQQSASNLLARRQATLARIKANDDDRRREHSTEVQRSRRATSPAATPIRTPIAEPSAEDSAPDINIVPLRLRSNTFPMIASQSPRALSPEDETDSPGASLLSPDSQFSLAPDSEGRRLLHSKFHKPSVESIHSPYFRHTTERETATALSPPPCSTRRLHDGGGGSSSNVATPVYTMMPPAKQIDIPSRSTSLRNTRKLPAAAAAAASPKPKPNPKPASVEEALEDAAEVSIARQISISRGQRRFLEPLHERERRRARANQHIKAASQISLDDGKRIAETKTATPTVIHPDREQPDESSASPRQHMYRRSEQVTIEGA</sequence>
<feature type="compositionally biased region" description="Low complexity" evidence="1">
    <location>
        <begin position="410"/>
        <end position="419"/>
    </location>
</feature>
<feature type="compositionally biased region" description="Basic and acidic residues" evidence="1">
    <location>
        <begin position="231"/>
        <end position="247"/>
    </location>
</feature>
<evidence type="ECO:0000256" key="1">
    <source>
        <dbReference type="SAM" id="MobiDB-lite"/>
    </source>
</evidence>
<gene>
    <name evidence="2" type="ORF">BBO_03468</name>
</gene>
<reference evidence="2 3" key="1">
    <citation type="journal article" date="2016" name="Genome Biol. Evol.">
        <title>Divergent and convergent evolution of fungal pathogenicity.</title>
        <authorList>
            <person name="Shang Y."/>
            <person name="Xiao G."/>
            <person name="Zheng P."/>
            <person name="Cen K."/>
            <person name="Zhan S."/>
            <person name="Wang C."/>
        </authorList>
    </citation>
    <scope>NUCLEOTIDE SEQUENCE [LARGE SCALE GENOMIC DNA]</scope>
    <source>
        <strain evidence="2 3">RCEF 3172</strain>
    </source>
</reference>
<organism evidence="2 3">
    <name type="scientific">Beauveria brongniartii RCEF 3172</name>
    <dbReference type="NCBI Taxonomy" id="1081107"/>
    <lineage>
        <taxon>Eukaryota</taxon>
        <taxon>Fungi</taxon>
        <taxon>Dikarya</taxon>
        <taxon>Ascomycota</taxon>
        <taxon>Pezizomycotina</taxon>
        <taxon>Sordariomycetes</taxon>
        <taxon>Hypocreomycetidae</taxon>
        <taxon>Hypocreales</taxon>
        <taxon>Cordycipitaceae</taxon>
        <taxon>Beauveria</taxon>
        <taxon>Beauveria brongniartii</taxon>
    </lineage>
</organism>
<feature type="compositionally biased region" description="Low complexity" evidence="1">
    <location>
        <begin position="64"/>
        <end position="73"/>
    </location>
</feature>
<dbReference type="AlphaFoldDB" id="A0A167FW66"/>
<proteinExistence type="predicted"/>
<feature type="region of interest" description="Disordered" evidence="1">
    <location>
        <begin position="291"/>
        <end position="322"/>
    </location>
</feature>
<dbReference type="OrthoDB" id="5404004at2759"/>
<accession>A0A167FW66</accession>
<dbReference type="Proteomes" id="UP000076863">
    <property type="component" value="Unassembled WGS sequence"/>
</dbReference>
<feature type="compositionally biased region" description="Polar residues" evidence="1">
    <location>
        <begin position="1"/>
        <end position="25"/>
    </location>
</feature>
<feature type="region of interest" description="Disordered" evidence="1">
    <location>
        <begin position="230"/>
        <end position="272"/>
    </location>
</feature>
<protein>
    <submittedName>
        <fullName evidence="2">Uncharacterized protein</fullName>
    </submittedName>
</protein>
<evidence type="ECO:0000313" key="3">
    <source>
        <dbReference type="Proteomes" id="UP000076863"/>
    </source>
</evidence>
<dbReference type="EMBL" id="AZHA01000008">
    <property type="protein sequence ID" value="OAA45827.1"/>
    <property type="molecule type" value="Genomic_DNA"/>
</dbReference>
<keyword evidence="3" id="KW-1185">Reference proteome</keyword>
<feature type="compositionally biased region" description="Polar residues" evidence="1">
    <location>
        <begin position="50"/>
        <end position="63"/>
    </location>
</feature>
<comment type="caution">
    <text evidence="2">The sequence shown here is derived from an EMBL/GenBank/DDBJ whole genome shotgun (WGS) entry which is preliminary data.</text>
</comment>
<feature type="compositionally biased region" description="Polar residues" evidence="1">
    <location>
        <begin position="98"/>
        <end position="108"/>
    </location>
</feature>
<evidence type="ECO:0000313" key="2">
    <source>
        <dbReference type="EMBL" id="OAA45827.1"/>
    </source>
</evidence>
<feature type="compositionally biased region" description="Polar residues" evidence="1">
    <location>
        <begin position="163"/>
        <end position="172"/>
    </location>
</feature>